<accession>A0A1I8B407</accession>
<dbReference type="WBParaSite" id="MhA1_Contig130.frz3.gene31">
    <property type="protein sequence ID" value="MhA1_Contig130.frz3.gene31"/>
    <property type="gene ID" value="MhA1_Contig130.frz3.gene31"/>
</dbReference>
<feature type="region of interest" description="Disordered" evidence="1">
    <location>
        <begin position="61"/>
        <end position="86"/>
    </location>
</feature>
<keyword evidence="3" id="KW-1185">Reference proteome</keyword>
<dbReference type="AlphaFoldDB" id="A0A1I8B407"/>
<dbReference type="Proteomes" id="UP000095281">
    <property type="component" value="Unplaced"/>
</dbReference>
<evidence type="ECO:0000256" key="1">
    <source>
        <dbReference type="SAM" id="MobiDB-lite"/>
    </source>
</evidence>
<organism evidence="3 4">
    <name type="scientific">Meloidogyne hapla</name>
    <name type="common">Root-knot nematode worm</name>
    <dbReference type="NCBI Taxonomy" id="6305"/>
    <lineage>
        <taxon>Eukaryota</taxon>
        <taxon>Metazoa</taxon>
        <taxon>Ecdysozoa</taxon>
        <taxon>Nematoda</taxon>
        <taxon>Chromadorea</taxon>
        <taxon>Rhabditida</taxon>
        <taxon>Tylenchina</taxon>
        <taxon>Tylenchomorpha</taxon>
        <taxon>Tylenchoidea</taxon>
        <taxon>Meloidogynidae</taxon>
        <taxon>Meloidogyninae</taxon>
        <taxon>Meloidogyne</taxon>
    </lineage>
</organism>
<feature type="transmembrane region" description="Helical" evidence="2">
    <location>
        <begin position="6"/>
        <end position="28"/>
    </location>
</feature>
<evidence type="ECO:0000313" key="4">
    <source>
        <dbReference type="WBParaSite" id="MhA1_Contig130.frz3.gene31"/>
    </source>
</evidence>
<sequence>MHLKTLLAWYYSILTHFIFYLQFGFYAAARICRNFFFLTKGLRKWLAIHFNDAIIPAPPVPIRNNRRGRHRSTPRDSCVNSSAGAGLKHSPIERRFSEPCINFDLATAIKEEIRRNKHVEAAKEEPQRYNLHGFSANTTDCFASCTNNTYSVFSHLLEGLAHSFIGTLEDPDYDEIEYHSGDAKNVVESVLENDANQRAFAEACENGEIQLEPLPVPNFDT</sequence>
<keyword evidence="2" id="KW-1133">Transmembrane helix</keyword>
<protein>
    <submittedName>
        <fullName evidence="4">Uncharacterized protein</fullName>
    </submittedName>
</protein>
<proteinExistence type="predicted"/>
<evidence type="ECO:0000313" key="3">
    <source>
        <dbReference type="Proteomes" id="UP000095281"/>
    </source>
</evidence>
<name>A0A1I8B407_MELHA</name>
<keyword evidence="2" id="KW-0472">Membrane</keyword>
<evidence type="ECO:0000256" key="2">
    <source>
        <dbReference type="SAM" id="Phobius"/>
    </source>
</evidence>
<reference evidence="4" key="1">
    <citation type="submission" date="2016-11" db="UniProtKB">
        <authorList>
            <consortium name="WormBaseParasite"/>
        </authorList>
    </citation>
    <scope>IDENTIFICATION</scope>
</reference>
<keyword evidence="2" id="KW-0812">Transmembrane</keyword>